<evidence type="ECO:0000313" key="3">
    <source>
        <dbReference type="Proteomes" id="UP001156641"/>
    </source>
</evidence>
<dbReference type="InterPro" id="IPR007420">
    <property type="entry name" value="DUF465"/>
</dbReference>
<dbReference type="EMBL" id="BSOS01000094">
    <property type="protein sequence ID" value="GLR68775.1"/>
    <property type="molecule type" value="Genomic_DNA"/>
</dbReference>
<feature type="coiled-coil region" evidence="1">
    <location>
        <begin position="7"/>
        <end position="55"/>
    </location>
</feature>
<proteinExistence type="predicted"/>
<dbReference type="Pfam" id="PF04325">
    <property type="entry name" value="DUF465"/>
    <property type="match status" value="1"/>
</dbReference>
<evidence type="ECO:0000313" key="2">
    <source>
        <dbReference type="EMBL" id="GLR68775.1"/>
    </source>
</evidence>
<evidence type="ECO:0000256" key="1">
    <source>
        <dbReference type="SAM" id="Coils"/>
    </source>
</evidence>
<dbReference type="InterPro" id="IPR038444">
    <property type="entry name" value="DUF465_sf"/>
</dbReference>
<protein>
    <submittedName>
        <fullName evidence="2">DUF465 domain-containing protein</fullName>
    </submittedName>
</protein>
<name>A0ABQ6ABH0_9PROT</name>
<organism evidence="2 3">
    <name type="scientific">Acidocella aquatica</name>
    <dbReference type="NCBI Taxonomy" id="1922313"/>
    <lineage>
        <taxon>Bacteria</taxon>
        <taxon>Pseudomonadati</taxon>
        <taxon>Pseudomonadota</taxon>
        <taxon>Alphaproteobacteria</taxon>
        <taxon>Acetobacterales</taxon>
        <taxon>Acidocellaceae</taxon>
        <taxon>Acidocella</taxon>
    </lineage>
</organism>
<accession>A0ABQ6ABH0</accession>
<sequence>MNLKSHLDALKGRHANLETKIAAEDSRPGPDNSVLARMKVEKLRLKEQIERLKTQ</sequence>
<gene>
    <name evidence="2" type="ORF">GCM10010909_34570</name>
</gene>
<comment type="caution">
    <text evidence="2">The sequence shown here is derived from an EMBL/GenBank/DDBJ whole genome shotgun (WGS) entry which is preliminary data.</text>
</comment>
<dbReference type="Proteomes" id="UP001156641">
    <property type="component" value="Unassembled WGS sequence"/>
</dbReference>
<keyword evidence="1" id="KW-0175">Coiled coil</keyword>
<dbReference type="RefSeq" id="WP_284259633.1">
    <property type="nucleotide sequence ID" value="NZ_BSOS01000094.1"/>
</dbReference>
<dbReference type="Gene3D" id="6.10.280.50">
    <property type="match status" value="1"/>
</dbReference>
<keyword evidence="3" id="KW-1185">Reference proteome</keyword>
<reference evidence="3" key="1">
    <citation type="journal article" date="2019" name="Int. J. Syst. Evol. Microbiol.">
        <title>The Global Catalogue of Microorganisms (GCM) 10K type strain sequencing project: providing services to taxonomists for standard genome sequencing and annotation.</title>
        <authorList>
            <consortium name="The Broad Institute Genomics Platform"/>
            <consortium name="The Broad Institute Genome Sequencing Center for Infectious Disease"/>
            <person name="Wu L."/>
            <person name="Ma J."/>
        </authorList>
    </citation>
    <scope>NUCLEOTIDE SEQUENCE [LARGE SCALE GENOMIC DNA]</scope>
    <source>
        <strain evidence="3">NBRC 112502</strain>
    </source>
</reference>